<reference evidence="2" key="1">
    <citation type="journal article" date="2025" name="Aquaculture">
        <title>Assessment of the bioflocculant production and safety properties of Metabacillus hrfriensis sp. nov. based on phenotypic and whole-genome sequencing analysis.</title>
        <authorList>
            <person name="Zhang R."/>
            <person name="Zhao Z."/>
            <person name="Luo L."/>
            <person name="Wang S."/>
            <person name="Guo K."/>
            <person name="Xu W."/>
        </authorList>
    </citation>
    <scope>NUCLEOTIDE SEQUENCE [LARGE SCALE GENOMIC DNA]</scope>
    <source>
        <strain evidence="2">CT-WN-B3</strain>
    </source>
</reference>
<name>A0ACD4R8A9_9BACI</name>
<protein>
    <submittedName>
        <fullName evidence="1">IscS subfamily cysteine desulfurase</fullName>
    </submittedName>
</protein>
<dbReference type="Proteomes" id="UP001226091">
    <property type="component" value="Chromosome"/>
</dbReference>
<organism evidence="1 2">
    <name type="scientific">Metabacillus hrfriensis</name>
    <dbReference type="NCBI Taxonomy" id="3048891"/>
    <lineage>
        <taxon>Bacteria</taxon>
        <taxon>Bacillati</taxon>
        <taxon>Bacillota</taxon>
        <taxon>Bacilli</taxon>
        <taxon>Bacillales</taxon>
        <taxon>Bacillaceae</taxon>
        <taxon>Metabacillus</taxon>
    </lineage>
</organism>
<evidence type="ECO:0000313" key="2">
    <source>
        <dbReference type="Proteomes" id="UP001226091"/>
    </source>
</evidence>
<gene>
    <name evidence="1" type="ORF">QLQ22_18575</name>
</gene>
<evidence type="ECO:0000313" key="1">
    <source>
        <dbReference type="EMBL" id="WHZ56679.1"/>
    </source>
</evidence>
<accession>A0ACD4R8A9</accession>
<sequence length="388" mass="42408">MIYLDYAATAPISDEALLVFAEASRKAFANSNSLHDEGDAARTILEACRRKIALLIGGTASGICFTSGGSESNVLAIETLLKNAGKHKNHIIASALEHSSIYNYLKTLEQTGFEVTFLLPDKHGKLHVEEIRDAVRDKTALVSIQHANSEIGCIQNLEKIGHFLHDKPVYFHSDCVQSFGKIPIKADEWKADAISLSSHKVYGPKGVGCLYLNPREHFNPVIPGGTHENGYRAGTVNVPGIAAFTSAAAAACSVMNTEFNRLESLKKSFFAMLTHYSEHVHIINKDLDDQLPTIIGLIIRGIEGQYMLLESNRRGVAISTGTACQIGMQIPSKALTAVGLTNDEALQYIRISTGKHTKAEDLDKMAGIIGKAISEKYRDMTEGHYERR</sequence>
<keyword evidence="2" id="KW-1185">Reference proteome</keyword>
<dbReference type="EMBL" id="CP126116">
    <property type="protein sequence ID" value="WHZ56679.1"/>
    <property type="molecule type" value="Genomic_DNA"/>
</dbReference>
<proteinExistence type="predicted"/>